<accession>G2T044</accession>
<protein>
    <submittedName>
        <fullName evidence="1">Uncharacterized protein</fullName>
    </submittedName>
</protein>
<dbReference type="AlphaFoldDB" id="G2T044"/>
<gene>
    <name evidence="1" type="ordered locus">RHOM_02830</name>
</gene>
<organism evidence="1 2">
    <name type="scientific">Roseburia hominis (strain DSM 16839 / JCM 17582 / NCIMB 14029 / A2-183)</name>
    <dbReference type="NCBI Taxonomy" id="585394"/>
    <lineage>
        <taxon>Bacteria</taxon>
        <taxon>Bacillati</taxon>
        <taxon>Bacillota</taxon>
        <taxon>Clostridia</taxon>
        <taxon>Lachnospirales</taxon>
        <taxon>Lachnospiraceae</taxon>
        <taxon>Roseburia</taxon>
    </lineage>
</organism>
<dbReference type="KEGG" id="rho:RHOM_02830"/>
<dbReference type="STRING" id="585394.RHOM_02830"/>
<sequence length="35" mass="4256">MRKNLRRYREIMFAKAMSSAIHECYKIRLLADNIL</sequence>
<dbReference type="EMBL" id="CP003040">
    <property type="protein sequence ID" value="AEN95688.1"/>
    <property type="molecule type" value="Genomic_DNA"/>
</dbReference>
<dbReference type="HOGENOM" id="CLU_3367031_0_0_9"/>
<dbReference type="Proteomes" id="UP000008178">
    <property type="component" value="Chromosome"/>
</dbReference>
<name>G2T044_ROSHA</name>
<keyword evidence="2" id="KW-1185">Reference proteome</keyword>
<evidence type="ECO:0000313" key="2">
    <source>
        <dbReference type="Proteomes" id="UP000008178"/>
    </source>
</evidence>
<reference evidence="1 2" key="1">
    <citation type="journal article" date="2015" name="Genome Announc.">
        <title>Complete genome sequence of the human gut symbiont Roseburia hominis.</title>
        <authorList>
            <person name="Travis A.J."/>
            <person name="Kelly D."/>
            <person name="Flint H.J."/>
            <person name="Aminov R.I."/>
        </authorList>
    </citation>
    <scope>NUCLEOTIDE SEQUENCE [LARGE SCALE GENOMIC DNA]</scope>
    <source>
        <strain evidence="2">DSM 16839 / JCM 17582 / NCIMB 14029 / A2-183</strain>
    </source>
</reference>
<proteinExistence type="predicted"/>
<evidence type="ECO:0000313" key="1">
    <source>
        <dbReference type="EMBL" id="AEN95688.1"/>
    </source>
</evidence>